<dbReference type="PANTHER" id="PTHR12847">
    <property type="entry name" value="ATP-BINDING CASSETTE ABC TRANSPORTER-RELATED"/>
    <property type="match status" value="1"/>
</dbReference>
<keyword evidence="4" id="KW-1185">Reference proteome</keyword>
<evidence type="ECO:0000256" key="1">
    <source>
        <dbReference type="SAM" id="MobiDB-lite"/>
    </source>
</evidence>
<reference evidence="3 4" key="1">
    <citation type="submission" date="2024-09" db="EMBL/GenBank/DDBJ databases">
        <title>Chromosome-scale assembly of Riccia fluitans.</title>
        <authorList>
            <person name="Paukszto L."/>
            <person name="Sawicki J."/>
            <person name="Karawczyk K."/>
            <person name="Piernik-Szablinska J."/>
            <person name="Szczecinska M."/>
            <person name="Mazdziarz M."/>
        </authorList>
    </citation>
    <scope>NUCLEOTIDE SEQUENCE [LARGE SCALE GENOMIC DNA]</scope>
    <source>
        <strain evidence="3">Rf_01</strain>
        <tissue evidence="3">Aerial parts of the thallus</tissue>
    </source>
</reference>
<organism evidence="3 4">
    <name type="scientific">Riccia fluitans</name>
    <dbReference type="NCBI Taxonomy" id="41844"/>
    <lineage>
        <taxon>Eukaryota</taxon>
        <taxon>Viridiplantae</taxon>
        <taxon>Streptophyta</taxon>
        <taxon>Embryophyta</taxon>
        <taxon>Marchantiophyta</taxon>
        <taxon>Marchantiopsida</taxon>
        <taxon>Marchantiidae</taxon>
        <taxon>Marchantiales</taxon>
        <taxon>Ricciaceae</taxon>
        <taxon>Riccia</taxon>
    </lineage>
</organism>
<dbReference type="CDD" id="cd13228">
    <property type="entry name" value="PHear_NECAP"/>
    <property type="match status" value="1"/>
</dbReference>
<feature type="compositionally biased region" description="Polar residues" evidence="1">
    <location>
        <begin position="248"/>
        <end position="258"/>
    </location>
</feature>
<evidence type="ECO:0000313" key="3">
    <source>
        <dbReference type="EMBL" id="KAL2652654.1"/>
    </source>
</evidence>
<feature type="region of interest" description="Disordered" evidence="1">
    <location>
        <begin position="188"/>
        <end position="279"/>
    </location>
</feature>
<evidence type="ECO:0000259" key="2">
    <source>
        <dbReference type="Pfam" id="PF07933"/>
    </source>
</evidence>
<accession>A0ABD1ZR73</accession>
<name>A0ABD1ZR73_9MARC</name>
<proteinExistence type="predicted"/>
<dbReference type="Proteomes" id="UP001605036">
    <property type="component" value="Unassembled WGS sequence"/>
</dbReference>
<feature type="domain" description="NECAP PHear" evidence="2">
    <location>
        <begin position="27"/>
        <end position="187"/>
    </location>
</feature>
<gene>
    <name evidence="3" type="ORF">R1flu_020782</name>
</gene>
<feature type="compositionally biased region" description="Polar residues" evidence="1">
    <location>
        <begin position="188"/>
        <end position="200"/>
    </location>
</feature>
<feature type="compositionally biased region" description="Low complexity" evidence="1">
    <location>
        <begin position="231"/>
        <end position="247"/>
    </location>
</feature>
<protein>
    <recommendedName>
        <fullName evidence="2">NECAP PHear domain-containing protein</fullName>
    </recommendedName>
</protein>
<feature type="compositionally biased region" description="Pro residues" evidence="1">
    <location>
        <begin position="219"/>
        <end position="230"/>
    </location>
</feature>
<dbReference type="SUPFAM" id="SSF50729">
    <property type="entry name" value="PH domain-like"/>
    <property type="match status" value="1"/>
</dbReference>
<dbReference type="Gene3D" id="2.30.29.30">
    <property type="entry name" value="Pleckstrin-homology domain (PH domain)/Phosphotyrosine-binding domain (PTB)"/>
    <property type="match status" value="1"/>
</dbReference>
<dbReference type="InterPro" id="IPR011993">
    <property type="entry name" value="PH-like_dom_sf"/>
</dbReference>
<evidence type="ECO:0000313" key="4">
    <source>
        <dbReference type="Proteomes" id="UP001605036"/>
    </source>
</evidence>
<dbReference type="EMBL" id="JBHFFA010000001">
    <property type="protein sequence ID" value="KAL2652654.1"/>
    <property type="molecule type" value="Genomic_DNA"/>
</dbReference>
<sequence length="279" mass="31289">MGQDELKERKAEALPPERETEVEENAELVLFQVKECYVYLIPPRKSAASYRADEWDINKWNWEGALRVVSKGEECFIRLEDNSTGELYAQAVVRQDQPLPVEAVIDSSRFFVLRIEDTSDTRQKRHAFIGLGLRERPQAYDFQAAIFDHVKYLNKKKEAEEMEQVYQSKPSVDYSLKEGETLRLQIKTTSSKVMDSSSLQEAPPRPPMRQVSGGGVPVLFPPPPPPPPPSSLSAVSAPPLLISSSPLMNETSLNNASRVGNAVNDQKRRKASSEALCTT</sequence>
<dbReference type="Pfam" id="PF07933">
    <property type="entry name" value="DUF1681"/>
    <property type="match status" value="1"/>
</dbReference>
<comment type="caution">
    <text evidence="3">The sequence shown here is derived from an EMBL/GenBank/DDBJ whole genome shotgun (WGS) entry which is preliminary data.</text>
</comment>
<dbReference type="FunFam" id="2.30.29.30:FF:000150">
    <property type="entry name" value="Adaptin ear-binding coat-associated protein"/>
    <property type="match status" value="1"/>
</dbReference>
<dbReference type="PANTHER" id="PTHR12847:SF9">
    <property type="entry name" value="NECAP-LIKE PROTEIN CG9132"/>
    <property type="match status" value="1"/>
</dbReference>
<dbReference type="AlphaFoldDB" id="A0ABD1ZR73"/>
<dbReference type="InterPro" id="IPR012466">
    <property type="entry name" value="NECAP_PHear"/>
</dbReference>